<keyword evidence="12" id="KW-1185">Reference proteome</keyword>
<gene>
    <name evidence="11" type="ORF">SSX86_012584</name>
</gene>
<keyword evidence="4 8" id="KW-1133">Transmembrane helix</keyword>
<proteinExistence type="predicted"/>
<feature type="transmembrane region" description="Helical" evidence="8">
    <location>
        <begin position="40"/>
        <end position="62"/>
    </location>
</feature>
<dbReference type="CDD" id="cd11660">
    <property type="entry name" value="SANT_TRF"/>
    <property type="match status" value="2"/>
</dbReference>
<dbReference type="Proteomes" id="UP001408789">
    <property type="component" value="Unassembled WGS sequence"/>
</dbReference>
<feature type="transmembrane region" description="Helical" evidence="8">
    <location>
        <begin position="74"/>
        <end position="94"/>
    </location>
</feature>
<feature type="transmembrane region" description="Helical" evidence="8">
    <location>
        <begin position="270"/>
        <end position="287"/>
    </location>
</feature>
<dbReference type="Pfam" id="PF00249">
    <property type="entry name" value="Myb_DNA-binding"/>
    <property type="match status" value="2"/>
</dbReference>
<dbReference type="PANTHER" id="PTHR47122">
    <property type="entry name" value="MYB-LIKE DNA-BINDING DOMAIN CONTAINING PROTEIN, EXPRESSED"/>
    <property type="match status" value="1"/>
</dbReference>
<sequence>MKQGMIECSVCHSKLVNPAAKTVSRAYDQHRSKFSKKQRALNVLLVVGDCMLVGLQPILVYMSKVDGKFKFSPISVNFLTEFAKVIFALVMLLIQARNQKIGEKPLLSISSFVQAARNNVLLAVPAFLYAINNYLKFTMQLYFNPATVKMLSNLKVLVIAVLLKIVMKRRFSIIQAEEESIYHSLEEEAINVDCLLVEPRSDQVSVSGVWCYEEDNIGKCIKTENDSYSLGTYYILAHDVLPHEVGVGNFLTSNVSPCDDYLLGASRDHYLFPVYILIMITLSYYHLCYIFTTDFGFGHGACIGYASSERLHVESSQFPMKGSFGIQNSLTENISGNECQNYFLSNCISGTSTNSSEPKSFDRFDDFSKSFVNQDISPPHFSHKGMELTSFCKDGPTSPSSAQDHGDAGAVTHKRSRKPTKRYIDESSIQSLENSKKRREASSGCKVKPLGVRRVKCQNEVKPKDRMASSDISFDKAIQVPFVSQGPTECQKSYIENLIESYSSGSEDDSETMMRSMTSGNQRKLHRLWTVSEVKKLIDGVAHFGVGKWTHIKKLLFPSSVHRTPVDLKDKWRNLLKASHAVKGSGMEDDQKRSQPWRPLPKSILFRVRELASVYPYPRESNSKISKSKVPLAHHVSSPARIKTSEAEEESIYHSLEEEAINVDCLLVEPRSDQVSVSGVWCYEEDNIGKCVKTENDSYNLGVRGSTNMEGVDTTNLNAHDDLPHEVGVGNFLTSNVSPCDDYLLDFGFGHGACIGYASSERLHVESSQFPMKGSFGIQNSLTENISGNECQNYFLSNCISGTSTNSSEPKSFDRFDDFSKSFVNQDISPPHFSHKGMELTSFCKDGPTSPSSAQDHGDVGAVTHKRSRKPTKRYIDESSIQSLENSKKRREASTGCKVKPSGVRRVKCQNEVKPKDRMASSDISFDKAIQVPFVSQGPTECQKSMSPAKIENLIESYSSGSEDDSETMMRSMTSGNQRKLHRLWTVSEVKKLIDGVAHFGVGKWTHIKKLLFPSSVHRTPVDLKDKWRNLLKASHAVKGSGMEDDQKRSQPWRPLPKSILFRVRELASVYPYPRESNSKISKSKVPLAHHVSSPARIKTSEVPAV</sequence>
<comment type="caution">
    <text evidence="11">The sequence shown here is derived from an EMBL/GenBank/DDBJ whole genome shotgun (WGS) entry which is preliminary data.</text>
</comment>
<keyword evidence="5 8" id="KW-0472">Membrane</keyword>
<evidence type="ECO:0000313" key="12">
    <source>
        <dbReference type="Proteomes" id="UP001408789"/>
    </source>
</evidence>
<evidence type="ECO:0000259" key="10">
    <source>
        <dbReference type="PROSITE" id="PS51294"/>
    </source>
</evidence>
<name>A0AAP0D4H8_9ASTR</name>
<feature type="transmembrane region" description="Helical" evidence="8">
    <location>
        <begin position="150"/>
        <end position="167"/>
    </location>
</feature>
<dbReference type="InterPro" id="IPR001005">
    <property type="entry name" value="SANT/Myb"/>
</dbReference>
<dbReference type="EMBL" id="JBCNJP010000014">
    <property type="protein sequence ID" value="KAK9068470.1"/>
    <property type="molecule type" value="Genomic_DNA"/>
</dbReference>
<keyword evidence="6" id="KW-0539">Nucleus</keyword>
<feature type="region of interest" description="Disordered" evidence="7">
    <location>
        <begin position="392"/>
        <end position="445"/>
    </location>
</feature>
<dbReference type="GO" id="GO:0005634">
    <property type="term" value="C:nucleus"/>
    <property type="evidence" value="ECO:0007669"/>
    <property type="project" value="UniProtKB-SubCell"/>
</dbReference>
<evidence type="ECO:0000256" key="2">
    <source>
        <dbReference type="ARBA" id="ARBA00004141"/>
    </source>
</evidence>
<feature type="domain" description="Myb-like" evidence="9">
    <location>
        <begin position="529"/>
        <end position="576"/>
    </location>
</feature>
<protein>
    <submittedName>
        <fullName evidence="11">Uncharacterized protein</fullName>
    </submittedName>
</protein>
<dbReference type="SMART" id="SM00717">
    <property type="entry name" value="SANT"/>
    <property type="match status" value="2"/>
</dbReference>
<dbReference type="InterPro" id="IPR009057">
    <property type="entry name" value="Homeodomain-like_sf"/>
</dbReference>
<feature type="domain" description="HTH myb-type" evidence="10">
    <location>
        <begin position="521"/>
        <end position="580"/>
    </location>
</feature>
<evidence type="ECO:0000256" key="6">
    <source>
        <dbReference type="ARBA" id="ARBA00023242"/>
    </source>
</evidence>
<feature type="transmembrane region" description="Helical" evidence="8">
    <location>
        <begin position="106"/>
        <end position="130"/>
    </location>
</feature>
<dbReference type="PANTHER" id="PTHR47122:SF13">
    <property type="entry name" value="HOMEODOMAIN-LIKE PROTEIN-RELATED"/>
    <property type="match status" value="1"/>
</dbReference>
<dbReference type="Gene3D" id="1.10.246.220">
    <property type="match status" value="2"/>
</dbReference>
<evidence type="ECO:0000256" key="1">
    <source>
        <dbReference type="ARBA" id="ARBA00004123"/>
    </source>
</evidence>
<evidence type="ECO:0000313" key="11">
    <source>
        <dbReference type="EMBL" id="KAK9068470.1"/>
    </source>
</evidence>
<feature type="domain" description="HTH myb-type" evidence="10">
    <location>
        <begin position="977"/>
        <end position="1036"/>
    </location>
</feature>
<dbReference type="Pfam" id="PF04142">
    <property type="entry name" value="Nuc_sug_transp"/>
    <property type="match status" value="1"/>
</dbReference>
<dbReference type="InterPro" id="IPR007271">
    <property type="entry name" value="Nuc_sug_transpt"/>
</dbReference>
<accession>A0AAP0D4H8</accession>
<organism evidence="11 12">
    <name type="scientific">Deinandra increscens subsp. villosa</name>
    <dbReference type="NCBI Taxonomy" id="3103831"/>
    <lineage>
        <taxon>Eukaryota</taxon>
        <taxon>Viridiplantae</taxon>
        <taxon>Streptophyta</taxon>
        <taxon>Embryophyta</taxon>
        <taxon>Tracheophyta</taxon>
        <taxon>Spermatophyta</taxon>
        <taxon>Magnoliopsida</taxon>
        <taxon>eudicotyledons</taxon>
        <taxon>Gunneridae</taxon>
        <taxon>Pentapetalae</taxon>
        <taxon>asterids</taxon>
        <taxon>campanulids</taxon>
        <taxon>Asterales</taxon>
        <taxon>Asteraceae</taxon>
        <taxon>Asteroideae</taxon>
        <taxon>Heliantheae alliance</taxon>
        <taxon>Madieae</taxon>
        <taxon>Madiinae</taxon>
        <taxon>Deinandra</taxon>
    </lineage>
</organism>
<evidence type="ECO:0000256" key="4">
    <source>
        <dbReference type="ARBA" id="ARBA00022989"/>
    </source>
</evidence>
<dbReference type="SUPFAM" id="SSF46689">
    <property type="entry name" value="Homeodomain-like"/>
    <property type="match status" value="2"/>
</dbReference>
<feature type="domain" description="Myb-like" evidence="9">
    <location>
        <begin position="985"/>
        <end position="1032"/>
    </location>
</feature>
<dbReference type="InterPro" id="IPR017930">
    <property type="entry name" value="Myb_dom"/>
</dbReference>
<dbReference type="AlphaFoldDB" id="A0AAP0D4H8"/>
<dbReference type="PROSITE" id="PS51294">
    <property type="entry name" value="HTH_MYB"/>
    <property type="match status" value="2"/>
</dbReference>
<dbReference type="GO" id="GO:0000139">
    <property type="term" value="C:Golgi membrane"/>
    <property type="evidence" value="ECO:0007669"/>
    <property type="project" value="InterPro"/>
</dbReference>
<reference evidence="11 12" key="1">
    <citation type="submission" date="2024-04" db="EMBL/GenBank/DDBJ databases">
        <title>The reference genome of an endangered Asteraceae, Deinandra increscens subsp. villosa, native to the Central Coast of California.</title>
        <authorList>
            <person name="Guilliams M."/>
            <person name="Hasenstab-Lehman K."/>
            <person name="Meyer R."/>
            <person name="Mcevoy S."/>
        </authorList>
    </citation>
    <scope>NUCLEOTIDE SEQUENCE [LARGE SCALE GENOMIC DNA]</scope>
    <source>
        <tissue evidence="11">Leaf</tissue>
    </source>
</reference>
<evidence type="ECO:0000256" key="3">
    <source>
        <dbReference type="ARBA" id="ARBA00022692"/>
    </source>
</evidence>
<evidence type="ECO:0000259" key="9">
    <source>
        <dbReference type="PROSITE" id="PS50090"/>
    </source>
</evidence>
<keyword evidence="3 8" id="KW-0812">Transmembrane</keyword>
<dbReference type="PROSITE" id="PS50090">
    <property type="entry name" value="MYB_LIKE"/>
    <property type="match status" value="2"/>
</dbReference>
<feature type="compositionally biased region" description="Basic residues" evidence="7">
    <location>
        <begin position="412"/>
        <end position="421"/>
    </location>
</feature>
<evidence type="ECO:0000256" key="8">
    <source>
        <dbReference type="SAM" id="Phobius"/>
    </source>
</evidence>
<evidence type="ECO:0000256" key="5">
    <source>
        <dbReference type="ARBA" id="ARBA00023136"/>
    </source>
</evidence>
<comment type="subcellular location">
    <subcellularLocation>
        <location evidence="2">Membrane</location>
        <topology evidence="2">Multi-pass membrane protein</topology>
    </subcellularLocation>
    <subcellularLocation>
        <location evidence="1">Nucleus</location>
    </subcellularLocation>
</comment>
<feature type="region of interest" description="Disordered" evidence="7">
    <location>
        <begin position="844"/>
        <end position="898"/>
    </location>
</feature>
<evidence type="ECO:0000256" key="7">
    <source>
        <dbReference type="SAM" id="MobiDB-lite"/>
    </source>
</evidence>
<feature type="compositionally biased region" description="Basic residues" evidence="7">
    <location>
        <begin position="864"/>
        <end position="873"/>
    </location>
</feature>
<dbReference type="GO" id="GO:0015165">
    <property type="term" value="F:pyrimidine nucleotide-sugar transmembrane transporter activity"/>
    <property type="evidence" value="ECO:0007669"/>
    <property type="project" value="InterPro"/>
</dbReference>